<dbReference type="InterPro" id="IPR000276">
    <property type="entry name" value="GPCR_Rhodpsn"/>
</dbReference>
<dbReference type="Pfam" id="PF00001">
    <property type="entry name" value="7tm_1"/>
    <property type="match status" value="1"/>
</dbReference>
<evidence type="ECO:0000259" key="8">
    <source>
        <dbReference type="PROSITE" id="PS50262"/>
    </source>
</evidence>
<feature type="transmembrane region" description="Helical" evidence="7">
    <location>
        <begin position="186"/>
        <end position="202"/>
    </location>
</feature>
<evidence type="ECO:0000256" key="4">
    <source>
        <dbReference type="ARBA" id="ARBA00022989"/>
    </source>
</evidence>
<feature type="compositionally biased region" description="Low complexity" evidence="6">
    <location>
        <begin position="472"/>
        <end position="484"/>
    </location>
</feature>
<feature type="transmembrane region" description="Helical" evidence="7">
    <location>
        <begin position="323"/>
        <end position="343"/>
    </location>
</feature>
<dbReference type="PRINTS" id="PR00237">
    <property type="entry name" value="GPCRRHODOPSN"/>
</dbReference>
<evidence type="ECO:0000256" key="6">
    <source>
        <dbReference type="SAM" id="MobiDB-lite"/>
    </source>
</evidence>
<dbReference type="Proteomes" id="UP001292094">
    <property type="component" value="Unassembled WGS sequence"/>
</dbReference>
<dbReference type="CDD" id="cd14978">
    <property type="entry name" value="7tmA_FMRFamide_R-like"/>
    <property type="match status" value="1"/>
</dbReference>
<dbReference type="GO" id="GO:0016020">
    <property type="term" value="C:membrane"/>
    <property type="evidence" value="ECO:0007669"/>
    <property type="project" value="UniProtKB-SubCell"/>
</dbReference>
<feature type="transmembrane region" description="Helical" evidence="7">
    <location>
        <begin position="285"/>
        <end position="311"/>
    </location>
</feature>
<dbReference type="AlphaFoldDB" id="A0AAE1TXD8"/>
<evidence type="ECO:0000256" key="2">
    <source>
        <dbReference type="ARBA" id="ARBA00010663"/>
    </source>
</evidence>
<feature type="compositionally biased region" description="Basic residues" evidence="6">
    <location>
        <begin position="440"/>
        <end position="459"/>
    </location>
</feature>
<protein>
    <recommendedName>
        <fullName evidence="8">G-protein coupled receptors family 1 profile domain-containing protein</fullName>
    </recommendedName>
</protein>
<comment type="caution">
    <text evidence="9">The sequence shown here is derived from an EMBL/GenBank/DDBJ whole genome shotgun (WGS) entry which is preliminary data.</text>
</comment>
<evidence type="ECO:0000256" key="1">
    <source>
        <dbReference type="ARBA" id="ARBA00004370"/>
    </source>
</evidence>
<accession>A0AAE1TXD8</accession>
<evidence type="ECO:0000256" key="3">
    <source>
        <dbReference type="ARBA" id="ARBA00022692"/>
    </source>
</evidence>
<keyword evidence="5 7" id="KW-0472">Membrane</keyword>
<evidence type="ECO:0000313" key="9">
    <source>
        <dbReference type="EMBL" id="KAK4300936.1"/>
    </source>
</evidence>
<feature type="region of interest" description="Disordered" evidence="6">
    <location>
        <begin position="397"/>
        <end position="507"/>
    </location>
</feature>
<feature type="compositionally biased region" description="Polar residues" evidence="6">
    <location>
        <begin position="485"/>
        <end position="507"/>
    </location>
</feature>
<sequence length="507" mass="56009">MAINNPTLVTLEEEAASSSEPTLFIDDAAYFSNYSSFDDACMNFNISSNSTILEEAPELTTRFLIGLLLMFVGILGMLGNIVSITVLSRPKMRSSINCCLIGLTSFDLIVVTTSILMFGLQDVSDYTDKMSWYTHGVFPRVTPIIFPLALIAQTGSVYLTVTVTVERYIAVCQPLKARFLCTYGRARTYVLCVALFSLLYNLPRFWEVTYTECIISDEIWFGTVDATALRRNEYYVSIYIMWMYLFVMYLIPFLSLIIFNYFIYKRVRQANEERQQLTRLQKKEIGLAVMLLVVVSVFFLCNLLAFIINLLEMMGIEINELTLTSNLLVTINSSVNFIIYCIFGQKFRRMVLKMFCGSFMGRTGAARDLAGQDSGAYGNSVYGESRGVTNGKTQTFRLSSWDGSHTHQAGGGGGGGGGVGGGEGGGGSGGGGCGGSGGRLLHHPHDHNHGHHHHNHHGFSWRSSRYTSVPLGDSGDSSRRTSGSLYTSQQTQSLLPPQNPSENVHVL</sequence>
<dbReference type="GO" id="GO:0004930">
    <property type="term" value="F:G protein-coupled receptor activity"/>
    <property type="evidence" value="ECO:0007669"/>
    <property type="project" value="InterPro"/>
</dbReference>
<comment type="similarity">
    <text evidence="2">Belongs to the G-protein coupled receptor 1 family.</text>
</comment>
<proteinExistence type="inferred from homology"/>
<evidence type="ECO:0000313" key="10">
    <source>
        <dbReference type="Proteomes" id="UP001292094"/>
    </source>
</evidence>
<feature type="transmembrane region" description="Helical" evidence="7">
    <location>
        <begin position="239"/>
        <end position="264"/>
    </location>
</feature>
<feature type="transmembrane region" description="Helical" evidence="7">
    <location>
        <begin position="63"/>
        <end position="87"/>
    </location>
</feature>
<dbReference type="PANTHER" id="PTHR46641:SF2">
    <property type="entry name" value="FMRFAMIDE RECEPTOR"/>
    <property type="match status" value="1"/>
</dbReference>
<feature type="compositionally biased region" description="Gly residues" evidence="6">
    <location>
        <begin position="409"/>
        <end position="438"/>
    </location>
</feature>
<dbReference type="Gene3D" id="1.20.1070.10">
    <property type="entry name" value="Rhodopsin 7-helix transmembrane proteins"/>
    <property type="match status" value="1"/>
</dbReference>
<reference evidence="9" key="1">
    <citation type="submission" date="2023-11" db="EMBL/GenBank/DDBJ databases">
        <title>Genome assemblies of two species of porcelain crab, Petrolisthes cinctipes and Petrolisthes manimaculis (Anomura: Porcellanidae).</title>
        <authorList>
            <person name="Angst P."/>
        </authorList>
    </citation>
    <scope>NUCLEOTIDE SEQUENCE</scope>
    <source>
        <strain evidence="9">PB745_02</strain>
        <tissue evidence="9">Gill</tissue>
    </source>
</reference>
<organism evidence="9 10">
    <name type="scientific">Petrolisthes manimaculis</name>
    <dbReference type="NCBI Taxonomy" id="1843537"/>
    <lineage>
        <taxon>Eukaryota</taxon>
        <taxon>Metazoa</taxon>
        <taxon>Ecdysozoa</taxon>
        <taxon>Arthropoda</taxon>
        <taxon>Crustacea</taxon>
        <taxon>Multicrustacea</taxon>
        <taxon>Malacostraca</taxon>
        <taxon>Eumalacostraca</taxon>
        <taxon>Eucarida</taxon>
        <taxon>Decapoda</taxon>
        <taxon>Pleocyemata</taxon>
        <taxon>Anomura</taxon>
        <taxon>Galatheoidea</taxon>
        <taxon>Porcellanidae</taxon>
        <taxon>Petrolisthes</taxon>
    </lineage>
</organism>
<dbReference type="EMBL" id="JAWZYT010002963">
    <property type="protein sequence ID" value="KAK4300936.1"/>
    <property type="molecule type" value="Genomic_DNA"/>
</dbReference>
<dbReference type="PROSITE" id="PS50262">
    <property type="entry name" value="G_PROTEIN_RECEP_F1_2"/>
    <property type="match status" value="1"/>
</dbReference>
<keyword evidence="3 7" id="KW-0812">Transmembrane</keyword>
<dbReference type="InterPro" id="IPR017452">
    <property type="entry name" value="GPCR_Rhodpsn_7TM"/>
</dbReference>
<evidence type="ECO:0000256" key="7">
    <source>
        <dbReference type="SAM" id="Phobius"/>
    </source>
</evidence>
<name>A0AAE1TXD8_9EUCA</name>
<feature type="compositionally biased region" description="Polar residues" evidence="6">
    <location>
        <begin position="397"/>
        <end position="407"/>
    </location>
</feature>
<keyword evidence="10" id="KW-1185">Reference proteome</keyword>
<feature type="transmembrane region" description="Helical" evidence="7">
    <location>
        <begin position="99"/>
        <end position="121"/>
    </location>
</feature>
<feature type="transmembrane region" description="Helical" evidence="7">
    <location>
        <begin position="141"/>
        <end position="165"/>
    </location>
</feature>
<gene>
    <name evidence="9" type="ORF">Pmani_026894</name>
</gene>
<evidence type="ECO:0000256" key="5">
    <source>
        <dbReference type="ARBA" id="ARBA00023136"/>
    </source>
</evidence>
<dbReference type="InterPro" id="IPR052954">
    <property type="entry name" value="GPCR-Ligand_Int"/>
</dbReference>
<keyword evidence="4 7" id="KW-1133">Transmembrane helix</keyword>
<feature type="domain" description="G-protein coupled receptors family 1 profile" evidence="8">
    <location>
        <begin position="79"/>
        <end position="340"/>
    </location>
</feature>
<comment type="subcellular location">
    <subcellularLocation>
        <location evidence="1">Membrane</location>
    </subcellularLocation>
</comment>
<dbReference type="PANTHER" id="PTHR46641">
    <property type="entry name" value="FMRFAMIDE RECEPTOR-RELATED"/>
    <property type="match status" value="1"/>
</dbReference>
<dbReference type="SUPFAM" id="SSF81321">
    <property type="entry name" value="Family A G protein-coupled receptor-like"/>
    <property type="match status" value="1"/>
</dbReference>